<evidence type="ECO:0000256" key="1">
    <source>
        <dbReference type="ARBA" id="ARBA00022723"/>
    </source>
</evidence>
<dbReference type="GO" id="GO:0016788">
    <property type="term" value="F:hydrolase activity, acting on ester bonds"/>
    <property type="evidence" value="ECO:0007669"/>
    <property type="project" value="InterPro"/>
</dbReference>
<dbReference type="PROSITE" id="PS01091">
    <property type="entry name" value="TATD_3"/>
    <property type="match status" value="1"/>
</dbReference>
<dbReference type="GO" id="GO:0004536">
    <property type="term" value="F:DNA nuclease activity"/>
    <property type="evidence" value="ECO:0007669"/>
    <property type="project" value="InterPro"/>
</dbReference>
<feature type="binding site" evidence="3">
    <location>
        <position position="7"/>
    </location>
    <ligand>
        <name>a divalent metal cation</name>
        <dbReference type="ChEBI" id="CHEBI:60240"/>
        <label>1</label>
    </ligand>
</feature>
<dbReference type="InterPro" id="IPR001130">
    <property type="entry name" value="TatD-like"/>
</dbReference>
<dbReference type="CDD" id="cd01310">
    <property type="entry name" value="TatD_DNAse"/>
    <property type="match status" value="1"/>
</dbReference>
<comment type="caution">
    <text evidence="4">The sequence shown here is derived from an EMBL/GenBank/DDBJ whole genome shotgun (WGS) entry which is preliminary data.</text>
</comment>
<dbReference type="InterPro" id="IPR018228">
    <property type="entry name" value="DNase_TatD-rel_CS"/>
</dbReference>
<dbReference type="Proteomes" id="UP000033865">
    <property type="component" value="Unassembled WGS sequence"/>
</dbReference>
<evidence type="ECO:0000256" key="2">
    <source>
        <dbReference type="ARBA" id="ARBA00022801"/>
    </source>
</evidence>
<dbReference type="PIRSF" id="PIRSF005902">
    <property type="entry name" value="DNase_TatD"/>
    <property type="match status" value="1"/>
</dbReference>
<evidence type="ECO:0000313" key="5">
    <source>
        <dbReference type="Proteomes" id="UP000033865"/>
    </source>
</evidence>
<dbReference type="InterPro" id="IPR015991">
    <property type="entry name" value="TatD/YcfH-like"/>
</dbReference>
<feature type="binding site" evidence="3">
    <location>
        <position position="9"/>
    </location>
    <ligand>
        <name>a divalent metal cation</name>
        <dbReference type="ChEBI" id="CHEBI:60240"/>
        <label>1</label>
    </ligand>
</feature>
<dbReference type="FunFam" id="3.20.20.140:FF:000005">
    <property type="entry name" value="TatD family hydrolase"/>
    <property type="match status" value="1"/>
</dbReference>
<dbReference type="SUPFAM" id="SSF51556">
    <property type="entry name" value="Metallo-dependent hydrolases"/>
    <property type="match status" value="1"/>
</dbReference>
<dbReference type="NCBIfam" id="TIGR00010">
    <property type="entry name" value="YchF/TatD family DNA exonuclease"/>
    <property type="match status" value="1"/>
</dbReference>
<proteinExistence type="predicted"/>
<organism evidence="4 5">
    <name type="scientific">Candidatus Uhrbacteria bacterium GW2011_GWC2_53_7</name>
    <dbReference type="NCBI Taxonomy" id="1618986"/>
    <lineage>
        <taxon>Bacteria</taxon>
        <taxon>Candidatus Uhriibacteriota</taxon>
    </lineage>
</organism>
<feature type="binding site" evidence="3">
    <location>
        <position position="186"/>
    </location>
    <ligand>
        <name>a divalent metal cation</name>
        <dbReference type="ChEBI" id="CHEBI:60240"/>
        <label>2</label>
    </ligand>
</feature>
<feature type="binding site" evidence="3">
    <location>
        <position position="158"/>
    </location>
    <ligand>
        <name>a divalent metal cation</name>
        <dbReference type="ChEBI" id="CHEBI:60240"/>
        <label>2</label>
    </ligand>
</feature>
<dbReference type="Gene3D" id="3.20.20.140">
    <property type="entry name" value="Metal-dependent hydrolases"/>
    <property type="match status" value="1"/>
</dbReference>
<name>A0A0G2AUR5_9BACT</name>
<protein>
    <submittedName>
        <fullName evidence="4">Hydrolase, TatD family</fullName>
    </submittedName>
</protein>
<dbReference type="PATRIC" id="fig|1618986.3.peg.219"/>
<dbReference type="AlphaFoldDB" id="A0A0G2AUR5"/>
<dbReference type="InterPro" id="IPR032466">
    <property type="entry name" value="Metal_Hydrolase"/>
</dbReference>
<dbReference type="GO" id="GO:0046872">
    <property type="term" value="F:metal ion binding"/>
    <property type="evidence" value="ECO:0007669"/>
    <property type="project" value="UniProtKB-KW"/>
</dbReference>
<gene>
    <name evidence="4" type="ORF">UY82_C0018G0001</name>
</gene>
<keyword evidence="1 3" id="KW-0479">Metal-binding</keyword>
<dbReference type="PANTHER" id="PTHR46124">
    <property type="entry name" value="D-AMINOACYL-TRNA DEACYLASE"/>
    <property type="match status" value="1"/>
</dbReference>
<feature type="binding site" evidence="3">
    <location>
        <position position="110"/>
    </location>
    <ligand>
        <name>a divalent metal cation</name>
        <dbReference type="ChEBI" id="CHEBI:60240"/>
        <label>1</label>
    </ligand>
</feature>
<dbReference type="PANTHER" id="PTHR46124:SF2">
    <property type="entry name" value="D-AMINOACYL-TRNA DEACYLASE"/>
    <property type="match status" value="1"/>
</dbReference>
<evidence type="ECO:0000256" key="3">
    <source>
        <dbReference type="PIRSR" id="PIRSR005902-1"/>
    </source>
</evidence>
<evidence type="ECO:0000313" key="4">
    <source>
        <dbReference type="EMBL" id="KKW36599.1"/>
    </source>
</evidence>
<dbReference type="EMBL" id="LCRN01000018">
    <property type="protein sequence ID" value="KKW36599.1"/>
    <property type="molecule type" value="Genomic_DNA"/>
</dbReference>
<dbReference type="GO" id="GO:0005829">
    <property type="term" value="C:cytosol"/>
    <property type="evidence" value="ECO:0007669"/>
    <property type="project" value="TreeGrafter"/>
</dbReference>
<accession>A0A0G2AUR5</accession>
<feature type="binding site" evidence="3">
    <location>
        <position position="234"/>
    </location>
    <ligand>
        <name>a divalent metal cation</name>
        <dbReference type="ChEBI" id="CHEBI:60240"/>
        <label>1</label>
    </ligand>
</feature>
<keyword evidence="2 4" id="KW-0378">Hydrolase</keyword>
<sequence length="286" mass="32062">MQLFDSHTHIHFKAFNDDMETAIRRAQEAGILMVTVGTQIDTSRRAVEVARTHEGVWATVGLHPNHTTEQEFIDENEAVAVAKVKTRTEAFDAEAYRPLALDPKCVGIGECGLDYYRIPEQKIGGAPLPREEIIETQKEMVRRQFELATEVGKPVVIHCRDAYADQAQMIEKAIDKGQLVQRGVMHCFTGTLAEAQRFIELGFLISFSGIVTFSKELAEVAKALPLEKILIETDAPYLAPAPMRGKRNEPAYVLHTAKFLAEFKGVRLEELSETTTQNAKHIFKLI</sequence>
<reference evidence="4 5" key="1">
    <citation type="journal article" date="2015" name="Nature">
        <title>rRNA introns, odd ribosomes, and small enigmatic genomes across a large radiation of phyla.</title>
        <authorList>
            <person name="Brown C.T."/>
            <person name="Hug L.A."/>
            <person name="Thomas B.C."/>
            <person name="Sharon I."/>
            <person name="Castelle C.J."/>
            <person name="Singh A."/>
            <person name="Wilkins M.J."/>
            <person name="Williams K.H."/>
            <person name="Banfield J.F."/>
        </authorList>
    </citation>
    <scope>NUCLEOTIDE SEQUENCE [LARGE SCALE GENOMIC DNA]</scope>
</reference>
<dbReference type="Pfam" id="PF01026">
    <property type="entry name" value="TatD_DNase"/>
    <property type="match status" value="1"/>
</dbReference>